<dbReference type="Gene3D" id="3.30.70.1230">
    <property type="entry name" value="Nucleotide cyclase"/>
    <property type="match status" value="1"/>
</dbReference>
<dbReference type="AlphaFoldDB" id="A0A6S6ULB2"/>
<dbReference type="InterPro" id="IPR007890">
    <property type="entry name" value="CHASE2"/>
</dbReference>
<proteinExistence type="predicted"/>
<reference evidence="3" key="1">
    <citation type="submission" date="2020-01" db="EMBL/GenBank/DDBJ databases">
        <authorList>
            <person name="Meier V. D."/>
            <person name="Meier V D."/>
        </authorList>
    </citation>
    <scope>NUCLEOTIDE SEQUENCE</scope>
    <source>
        <strain evidence="3">HLG_WM_MAG_09</strain>
    </source>
</reference>
<dbReference type="Pfam" id="PF00211">
    <property type="entry name" value="Guanylate_cyc"/>
    <property type="match status" value="1"/>
</dbReference>
<dbReference type="GO" id="GO:0035556">
    <property type="term" value="P:intracellular signal transduction"/>
    <property type="evidence" value="ECO:0007669"/>
    <property type="project" value="InterPro"/>
</dbReference>
<feature type="domain" description="Guanylate cyclase" evidence="2">
    <location>
        <begin position="482"/>
        <end position="615"/>
    </location>
</feature>
<feature type="transmembrane region" description="Helical" evidence="1">
    <location>
        <begin position="421"/>
        <end position="440"/>
    </location>
</feature>
<dbReference type="SUPFAM" id="SSF55073">
    <property type="entry name" value="Nucleotide cyclase"/>
    <property type="match status" value="1"/>
</dbReference>
<dbReference type="PANTHER" id="PTHR43081">
    <property type="entry name" value="ADENYLATE CYCLASE, TERMINAL-DIFFERENTIATION SPECIFIC-RELATED"/>
    <property type="match status" value="1"/>
</dbReference>
<gene>
    <name evidence="3" type="ORF">HELGO_WM27403</name>
</gene>
<dbReference type="Pfam" id="PF05226">
    <property type="entry name" value="CHASE2"/>
    <property type="match status" value="1"/>
</dbReference>
<keyword evidence="1" id="KW-0472">Membrane</keyword>
<organism evidence="3">
    <name type="scientific">uncultured Thiotrichaceae bacterium</name>
    <dbReference type="NCBI Taxonomy" id="298394"/>
    <lineage>
        <taxon>Bacteria</taxon>
        <taxon>Pseudomonadati</taxon>
        <taxon>Pseudomonadota</taxon>
        <taxon>Gammaproteobacteria</taxon>
        <taxon>Thiotrichales</taxon>
        <taxon>Thiotrichaceae</taxon>
        <taxon>environmental samples</taxon>
    </lineage>
</organism>
<name>A0A6S6ULB2_9GAMM</name>
<dbReference type="PANTHER" id="PTHR43081:SF1">
    <property type="entry name" value="ADENYLATE CYCLASE, TERMINAL-DIFFERENTIATION SPECIFIC"/>
    <property type="match status" value="1"/>
</dbReference>
<accession>A0A6S6ULB2</accession>
<evidence type="ECO:0000259" key="2">
    <source>
        <dbReference type="PROSITE" id="PS50125"/>
    </source>
</evidence>
<dbReference type="SMART" id="SM01080">
    <property type="entry name" value="CHASE2"/>
    <property type="match status" value="1"/>
</dbReference>
<dbReference type="SUPFAM" id="SSF82866">
    <property type="entry name" value="Multidrug efflux transporter AcrB transmembrane domain"/>
    <property type="match status" value="1"/>
</dbReference>
<dbReference type="GO" id="GO:0004016">
    <property type="term" value="F:adenylate cyclase activity"/>
    <property type="evidence" value="ECO:0007669"/>
    <property type="project" value="UniProtKB-EC"/>
</dbReference>
<keyword evidence="1" id="KW-0812">Transmembrane</keyword>
<dbReference type="InterPro" id="IPR029787">
    <property type="entry name" value="Nucleotide_cyclase"/>
</dbReference>
<evidence type="ECO:0000313" key="3">
    <source>
        <dbReference type="EMBL" id="CAA6830877.1"/>
    </source>
</evidence>
<dbReference type="InterPro" id="IPR050697">
    <property type="entry name" value="Adenylyl/Guanylyl_Cyclase_3/4"/>
</dbReference>
<dbReference type="GO" id="GO:0006171">
    <property type="term" value="P:cAMP biosynthetic process"/>
    <property type="evidence" value="ECO:0007669"/>
    <property type="project" value="TreeGrafter"/>
</dbReference>
<keyword evidence="1" id="KW-1133">Transmembrane helix</keyword>
<dbReference type="CDD" id="cd07302">
    <property type="entry name" value="CHD"/>
    <property type="match status" value="1"/>
</dbReference>
<dbReference type="EC" id="4.6.1.1" evidence="3"/>
<feature type="transmembrane region" description="Helical" evidence="1">
    <location>
        <begin position="364"/>
        <end position="383"/>
    </location>
</feature>
<dbReference type="SMART" id="SM00044">
    <property type="entry name" value="CYCc"/>
    <property type="match status" value="1"/>
</dbReference>
<feature type="transmembrane region" description="Helical" evidence="1">
    <location>
        <begin position="390"/>
        <end position="409"/>
    </location>
</feature>
<dbReference type="InterPro" id="IPR001054">
    <property type="entry name" value="A/G_cyclase"/>
</dbReference>
<keyword evidence="3" id="KW-0456">Lyase</keyword>
<sequence>MWQNYKHNLTPFVISLSLLLLFCLLYLQAIPFTKTLLQRLDAIAYDMRIHATAEGEPSGFPPIHIIDIDEKSLEEQGQWPWRRSKLAQLIENLHLAGSAVITLDITLAEPEENPVDLVRKVLGDGRHNFDQVLDGLTQKLNGDGIIANAMKDKSVVLGYLFHQNDSFQKGALKPSLVEADTPLDTLSSLSMQGFTANIPMIAEAATQNGFFTIQPDSDGVVRRAGLLLEFDNQLYTSLAVETAKIYLGAEQEATSIKTQAVADTQAITHAVIAGQEIRTNATGQILIPYLGPSHTFNYISATDVLQGRELPDLTDAIVVVGTSAQALADLRTMPLQPSYPGVEIQATLIHALMNPDLIPYTPEWADGAVIVLMIFLTLLMVLLYPLLRPLSLIIIGTLFLLGVTAFNFWLWQSQRINLELILPLLMVMAISSTYVIHRLIREHNDRQRIHNMFGQYVPPGHIDRLLESKNKLNMAGERREMTVLFSDIRSFTAISEHLTTQQLKEFLNVYLTPITAIIFNKQGTIDKYIGDLVMAFWGAPLDDPNHAEHAVLAALEMRDKTRQMQDEFRALGLTQTVSAGIGIHTGEMNVGDMGSDYRRAYTVLGDAVNLGSRLESLTKQYGITMLASEDTLKQCPNIVFRQVDYARVKGRNEPVRIYEPLCHKDMLTQEQQQQINEHHTALALYIQGDWKGAATQFERLSELQNDPLHQVYLQRMREHDGQAPADWDGVFTHMSK</sequence>
<protein>
    <submittedName>
        <fullName evidence="3">Adenylate cyclase (EC)</fullName>
        <ecNumber evidence="3">4.6.1.1</ecNumber>
    </submittedName>
</protein>
<dbReference type="EMBL" id="CACVAT010000643">
    <property type="protein sequence ID" value="CAA6830877.1"/>
    <property type="molecule type" value="Genomic_DNA"/>
</dbReference>
<evidence type="ECO:0000256" key="1">
    <source>
        <dbReference type="SAM" id="Phobius"/>
    </source>
</evidence>
<dbReference type="PROSITE" id="PS50125">
    <property type="entry name" value="GUANYLATE_CYCLASE_2"/>
    <property type="match status" value="1"/>
</dbReference>